<protein>
    <submittedName>
        <fullName evidence="5">Putative ribosomal protein s30</fullName>
    </submittedName>
</protein>
<dbReference type="EMBL" id="GADI01000558">
    <property type="protein sequence ID" value="JAA73250.1"/>
    <property type="molecule type" value="mRNA"/>
</dbReference>
<reference evidence="5" key="1">
    <citation type="submission" date="2012-12" db="EMBL/GenBank/DDBJ databases">
        <title>Identification and characterization of a phenylalanine ammonia-lyase gene family in Isatis indigotica Fort.</title>
        <authorList>
            <person name="Liu Q."/>
            <person name="Chen J."/>
            <person name="Zhou X."/>
            <person name="Di P."/>
            <person name="Xiao Y."/>
            <person name="Xuan H."/>
            <person name="Zhang L."/>
            <person name="Chen W."/>
        </authorList>
    </citation>
    <scope>NUCLEOTIDE SEQUENCE</scope>
    <source>
        <tissue evidence="5">Salivary gland</tissue>
    </source>
</reference>
<keyword evidence="3" id="KW-0496">Mitochondrion</keyword>
<dbReference type="InterPro" id="IPR010793">
    <property type="entry name" value="Ribosomal_mL37/mL65"/>
</dbReference>
<evidence type="ECO:0000256" key="3">
    <source>
        <dbReference type="ARBA" id="ARBA00023128"/>
    </source>
</evidence>
<name>A0A0K8RQC7_IXORI</name>
<keyword evidence="2 5" id="KW-0689">Ribosomal protein</keyword>
<evidence type="ECO:0000313" key="5">
    <source>
        <dbReference type="EMBL" id="JAA73250.1"/>
    </source>
</evidence>
<proteinExistence type="evidence at transcript level"/>
<dbReference type="Pfam" id="PF07147">
    <property type="entry name" value="PDCD9"/>
    <property type="match status" value="1"/>
</dbReference>
<dbReference type="GO" id="GO:0006412">
    <property type="term" value="P:translation"/>
    <property type="evidence" value="ECO:0007669"/>
    <property type="project" value="InterPro"/>
</dbReference>
<keyword evidence="4" id="KW-0687">Ribonucleoprotein</keyword>
<dbReference type="PANTHER" id="PTHR13014">
    <property type="entry name" value="MITOCHONDRIAL 28S RIBOSOMAL PROTEIN S30/P52 PRO-APOTOTIC PROTEIN"/>
    <property type="match status" value="1"/>
</dbReference>
<dbReference type="GO" id="GO:0003735">
    <property type="term" value="F:structural constituent of ribosome"/>
    <property type="evidence" value="ECO:0007669"/>
    <property type="project" value="InterPro"/>
</dbReference>
<comment type="subcellular location">
    <subcellularLocation>
        <location evidence="1">Mitochondrion</location>
    </subcellularLocation>
</comment>
<feature type="non-terminal residue" evidence="5">
    <location>
        <position position="1"/>
    </location>
</feature>
<evidence type="ECO:0000256" key="1">
    <source>
        <dbReference type="ARBA" id="ARBA00004173"/>
    </source>
</evidence>
<dbReference type="GO" id="GO:0005762">
    <property type="term" value="C:mitochondrial large ribosomal subunit"/>
    <property type="evidence" value="ECO:0007669"/>
    <property type="project" value="TreeGrafter"/>
</dbReference>
<sequence length="510" mass="59115">VIGLVLKLLAPKRVGAVKKFLGAQYHSHHSKIINADLEAEYEYTDVPQYPPIHDTTYEGTKLRRRRQWYDHIRNLPTVDQKLHEIAFVANPKAEQEYRDMVEKGRQFFTYIATPNSTYYNSLPAFQYATRTHLIDGLPERFAKLDVEDAYARIKPYLVEAIASELEIDRTSWLPEHKDGEAIRQNYIITQVLSVLFKGLGNEVPHLETSQVDLSPRCDSFWWHGRYYPDMKRRNKDKEFVTIPFQYQGKPDAQIRVVEPLPPVVDMDDPLVQSKEVTDFPFHPCNFGWLHKNKILTSLPGTWPLHGCSFPLVSFHQRASLINDKSPFKTAEEVNDAVNASAIIAGFGWLNGVASQLGFSPFHDPTYPLVSQVVSTDGQHWTFAVYQLNTVSLHPDFYEDNTARNLCWSSGNLRLFEAFENGELKGLDDEVLKTLLRFVLQRPKAPEGLELRPYLGEDMRSEEERKVKMQEWMKIYDCRFILREALQREVPLWVKIYKRHPDAPYSVCKLK</sequence>
<evidence type="ECO:0000256" key="4">
    <source>
        <dbReference type="ARBA" id="ARBA00023274"/>
    </source>
</evidence>
<dbReference type="InterPro" id="IPR039982">
    <property type="entry name" value="Ribosomal_mL65"/>
</dbReference>
<organism evidence="5">
    <name type="scientific">Ixodes ricinus</name>
    <name type="common">Common tick</name>
    <name type="synonym">Acarus ricinus</name>
    <dbReference type="NCBI Taxonomy" id="34613"/>
    <lineage>
        <taxon>Eukaryota</taxon>
        <taxon>Metazoa</taxon>
        <taxon>Ecdysozoa</taxon>
        <taxon>Arthropoda</taxon>
        <taxon>Chelicerata</taxon>
        <taxon>Arachnida</taxon>
        <taxon>Acari</taxon>
        <taxon>Parasitiformes</taxon>
        <taxon>Ixodida</taxon>
        <taxon>Ixodoidea</taxon>
        <taxon>Ixodidae</taxon>
        <taxon>Ixodinae</taxon>
        <taxon>Ixodes</taxon>
    </lineage>
</organism>
<dbReference type="PANTHER" id="PTHR13014:SF3">
    <property type="entry name" value="LARGE RIBOSOMAL SUBUNIT PROTEIN ML65"/>
    <property type="match status" value="1"/>
</dbReference>
<accession>A0A0K8RQC7</accession>
<dbReference type="AlphaFoldDB" id="A0A0K8RQC7"/>
<evidence type="ECO:0000256" key="2">
    <source>
        <dbReference type="ARBA" id="ARBA00022980"/>
    </source>
</evidence>